<keyword evidence="3" id="KW-1185">Reference proteome</keyword>
<feature type="non-terminal residue" evidence="2">
    <location>
        <position position="1"/>
    </location>
</feature>
<evidence type="ECO:0000313" key="3">
    <source>
        <dbReference type="Proteomes" id="UP001497382"/>
    </source>
</evidence>
<sequence length="85" mass="9639">DESFDVVISTYLHCSTQDSSAVLQEVKRVLKPGGKYLFLDHVGFPQRDIGLYIQKFIAPLWTLYFDGCILHKDIATTIREAGFSD</sequence>
<gene>
    <name evidence="2" type="ORF">LARSCL_LOCUS21469</name>
</gene>
<proteinExistence type="predicted"/>
<dbReference type="InterPro" id="IPR052356">
    <property type="entry name" value="Thiol_S-MT"/>
</dbReference>
<dbReference type="InterPro" id="IPR013216">
    <property type="entry name" value="Methyltransf_11"/>
</dbReference>
<dbReference type="Gene3D" id="3.40.50.150">
    <property type="entry name" value="Vaccinia Virus protein VP39"/>
    <property type="match status" value="1"/>
</dbReference>
<evidence type="ECO:0000313" key="2">
    <source>
        <dbReference type="EMBL" id="CAL1299629.1"/>
    </source>
</evidence>
<dbReference type="GO" id="GO:0008757">
    <property type="term" value="F:S-adenosylmethionine-dependent methyltransferase activity"/>
    <property type="evidence" value="ECO:0007669"/>
    <property type="project" value="InterPro"/>
</dbReference>
<dbReference type="Pfam" id="PF08241">
    <property type="entry name" value="Methyltransf_11"/>
    <property type="match status" value="1"/>
</dbReference>
<reference evidence="2 3" key="1">
    <citation type="submission" date="2024-04" db="EMBL/GenBank/DDBJ databases">
        <authorList>
            <person name="Rising A."/>
            <person name="Reimegard J."/>
            <person name="Sonavane S."/>
            <person name="Akerstrom W."/>
            <person name="Nylinder S."/>
            <person name="Hedman E."/>
            <person name="Kallberg Y."/>
        </authorList>
    </citation>
    <scope>NUCLEOTIDE SEQUENCE [LARGE SCALE GENOMIC DNA]</scope>
</reference>
<organism evidence="2 3">
    <name type="scientific">Larinioides sclopetarius</name>
    <dbReference type="NCBI Taxonomy" id="280406"/>
    <lineage>
        <taxon>Eukaryota</taxon>
        <taxon>Metazoa</taxon>
        <taxon>Ecdysozoa</taxon>
        <taxon>Arthropoda</taxon>
        <taxon>Chelicerata</taxon>
        <taxon>Arachnida</taxon>
        <taxon>Araneae</taxon>
        <taxon>Araneomorphae</taxon>
        <taxon>Entelegynae</taxon>
        <taxon>Araneoidea</taxon>
        <taxon>Araneidae</taxon>
        <taxon>Larinioides</taxon>
    </lineage>
</organism>
<dbReference type="CDD" id="cd02440">
    <property type="entry name" value="AdoMet_MTases"/>
    <property type="match status" value="1"/>
</dbReference>
<evidence type="ECO:0000259" key="1">
    <source>
        <dbReference type="Pfam" id="PF08241"/>
    </source>
</evidence>
<dbReference type="Proteomes" id="UP001497382">
    <property type="component" value="Unassembled WGS sequence"/>
</dbReference>
<protein>
    <recommendedName>
        <fullName evidence="1">Methyltransferase type 11 domain-containing protein</fullName>
    </recommendedName>
</protein>
<dbReference type="SUPFAM" id="SSF53335">
    <property type="entry name" value="S-adenosyl-L-methionine-dependent methyltransferases"/>
    <property type="match status" value="1"/>
</dbReference>
<dbReference type="PANTHER" id="PTHR45036">
    <property type="entry name" value="METHYLTRANSFERASE LIKE 7B"/>
    <property type="match status" value="1"/>
</dbReference>
<dbReference type="InterPro" id="IPR029063">
    <property type="entry name" value="SAM-dependent_MTases_sf"/>
</dbReference>
<comment type="caution">
    <text evidence="2">The sequence shown here is derived from an EMBL/GenBank/DDBJ whole genome shotgun (WGS) entry which is preliminary data.</text>
</comment>
<dbReference type="PANTHER" id="PTHR45036:SF1">
    <property type="entry name" value="METHYLTRANSFERASE LIKE 7A"/>
    <property type="match status" value="1"/>
</dbReference>
<dbReference type="AlphaFoldDB" id="A0AAV2BW18"/>
<dbReference type="EMBL" id="CAXIEN010000511">
    <property type="protein sequence ID" value="CAL1299629.1"/>
    <property type="molecule type" value="Genomic_DNA"/>
</dbReference>
<accession>A0AAV2BW18</accession>
<name>A0AAV2BW18_9ARAC</name>
<feature type="non-terminal residue" evidence="2">
    <location>
        <position position="85"/>
    </location>
</feature>
<feature type="domain" description="Methyltransferase type 11" evidence="1">
    <location>
        <begin position="1"/>
        <end position="38"/>
    </location>
</feature>